<dbReference type="InParanoid" id="A7EB79"/>
<protein>
    <submittedName>
        <fullName evidence="1">Uncharacterized protein</fullName>
    </submittedName>
</protein>
<dbReference type="AlphaFoldDB" id="A7EB79"/>
<dbReference type="RefSeq" id="XP_001596345.1">
    <property type="nucleotide sequence ID" value="XM_001596295.1"/>
</dbReference>
<dbReference type="Proteomes" id="UP000001312">
    <property type="component" value="Unassembled WGS sequence"/>
</dbReference>
<proteinExistence type="predicted"/>
<dbReference type="EMBL" id="CH476623">
    <property type="protein sequence ID" value="EDN99707.1"/>
    <property type="molecule type" value="Genomic_DNA"/>
</dbReference>
<dbReference type="KEGG" id="ssl:SS1G_02565"/>
<evidence type="ECO:0000313" key="1">
    <source>
        <dbReference type="EMBL" id="EDN99707.1"/>
    </source>
</evidence>
<name>A7EB79_SCLS1</name>
<organism evidence="1 2">
    <name type="scientific">Sclerotinia sclerotiorum (strain ATCC 18683 / 1980 / Ss-1)</name>
    <name type="common">White mold</name>
    <name type="synonym">Whetzelinia sclerotiorum</name>
    <dbReference type="NCBI Taxonomy" id="665079"/>
    <lineage>
        <taxon>Eukaryota</taxon>
        <taxon>Fungi</taxon>
        <taxon>Dikarya</taxon>
        <taxon>Ascomycota</taxon>
        <taxon>Pezizomycotina</taxon>
        <taxon>Leotiomycetes</taxon>
        <taxon>Helotiales</taxon>
        <taxon>Sclerotiniaceae</taxon>
        <taxon>Sclerotinia</taxon>
    </lineage>
</organism>
<accession>A7EB79</accession>
<evidence type="ECO:0000313" key="2">
    <source>
        <dbReference type="Proteomes" id="UP000001312"/>
    </source>
</evidence>
<dbReference type="GeneID" id="5492430"/>
<reference evidence="2" key="1">
    <citation type="journal article" date="2011" name="PLoS Genet.">
        <title>Genomic analysis of the necrotrophic fungal pathogens Sclerotinia sclerotiorum and Botrytis cinerea.</title>
        <authorList>
            <person name="Amselem J."/>
            <person name="Cuomo C.A."/>
            <person name="van Kan J.A."/>
            <person name="Viaud M."/>
            <person name="Benito E.P."/>
            <person name="Couloux A."/>
            <person name="Coutinho P.M."/>
            <person name="de Vries R.P."/>
            <person name="Dyer P.S."/>
            <person name="Fillinger S."/>
            <person name="Fournier E."/>
            <person name="Gout L."/>
            <person name="Hahn M."/>
            <person name="Kohn L."/>
            <person name="Lapalu N."/>
            <person name="Plummer K.M."/>
            <person name="Pradier J.M."/>
            <person name="Quevillon E."/>
            <person name="Sharon A."/>
            <person name="Simon A."/>
            <person name="ten Have A."/>
            <person name="Tudzynski B."/>
            <person name="Tudzynski P."/>
            <person name="Wincker P."/>
            <person name="Andrew M."/>
            <person name="Anthouard V."/>
            <person name="Beever R.E."/>
            <person name="Beffa R."/>
            <person name="Benoit I."/>
            <person name="Bouzid O."/>
            <person name="Brault B."/>
            <person name="Chen Z."/>
            <person name="Choquer M."/>
            <person name="Collemare J."/>
            <person name="Cotton P."/>
            <person name="Danchin E.G."/>
            <person name="Da Silva C."/>
            <person name="Gautier A."/>
            <person name="Giraud C."/>
            <person name="Giraud T."/>
            <person name="Gonzalez C."/>
            <person name="Grossetete S."/>
            <person name="Guldener U."/>
            <person name="Henrissat B."/>
            <person name="Howlett B.J."/>
            <person name="Kodira C."/>
            <person name="Kretschmer M."/>
            <person name="Lappartient A."/>
            <person name="Leroch M."/>
            <person name="Levis C."/>
            <person name="Mauceli E."/>
            <person name="Neuveglise C."/>
            <person name="Oeser B."/>
            <person name="Pearson M."/>
            <person name="Poulain J."/>
            <person name="Poussereau N."/>
            <person name="Quesneville H."/>
            <person name="Rascle C."/>
            <person name="Schumacher J."/>
            <person name="Segurens B."/>
            <person name="Sexton A."/>
            <person name="Silva E."/>
            <person name="Sirven C."/>
            <person name="Soanes D.M."/>
            <person name="Talbot N.J."/>
            <person name="Templeton M."/>
            <person name="Yandava C."/>
            <person name="Yarden O."/>
            <person name="Zeng Q."/>
            <person name="Rollins J.A."/>
            <person name="Lebrun M.H."/>
            <person name="Dickman M."/>
        </authorList>
    </citation>
    <scope>NUCLEOTIDE SEQUENCE [LARGE SCALE GENOMIC DNA]</scope>
    <source>
        <strain evidence="2">ATCC 18683 / 1980 / Ss-1</strain>
    </source>
</reference>
<dbReference type="HOGENOM" id="CLU_1886989_0_0_1"/>
<sequence length="135" mass="15396">MCLFRASFRTVFGLRANLLKPPDNCPTAEMKNKIKLRFRSPEHYARGMSRRLSCYLICTVHLIMHNVLKLYSFYLSQSDSSFLLYFYLSAVSFPAVARNSFADIPAAYYGSFMPHLGATPLNPSNNKYSYTALAQ</sequence>
<gene>
    <name evidence="1" type="ORF">SS1G_02565</name>
</gene>
<keyword evidence="2" id="KW-1185">Reference proteome</keyword>